<comment type="function">
    <text evidence="5">Key component of the ribosome quality control system (RQC), a ribosome-associated complex that mediates the extraction of incompletely synthesized nascent chains from stalled ribosomes and their subsequent degradation. RqcH recruits Ala-charged tRNA, and with RqcP directs the elongation of stalled nascent chains on 50S ribosomal subunits, leading to non-templated C-terminal alanine extensions (Ala tail). The Ala tail promotes nascent chain degradation. May add between 1 and at least 8 Ala residues. Binds to stalled 50S ribosomal subunits.</text>
</comment>
<evidence type="ECO:0000313" key="8">
    <source>
        <dbReference type="Proteomes" id="UP000824109"/>
    </source>
</evidence>
<organism evidence="7 8">
    <name type="scientific">Candidatus Ornithomonoglobus merdipullorum</name>
    <dbReference type="NCBI Taxonomy" id="2840895"/>
    <lineage>
        <taxon>Bacteria</taxon>
        <taxon>Bacillati</taxon>
        <taxon>Bacillota</taxon>
        <taxon>Clostridia</taxon>
        <taxon>Candidatus Ornithomonoglobus</taxon>
    </lineage>
</organism>
<dbReference type="GO" id="GO:0072344">
    <property type="term" value="P:rescue of stalled ribosome"/>
    <property type="evidence" value="ECO:0007669"/>
    <property type="project" value="UniProtKB-UniRule"/>
</dbReference>
<comment type="similarity">
    <text evidence="5">Belongs to the NEMF family.</text>
</comment>
<dbReference type="GO" id="GO:0043023">
    <property type="term" value="F:ribosomal large subunit binding"/>
    <property type="evidence" value="ECO:0007669"/>
    <property type="project" value="UniProtKB-UniRule"/>
</dbReference>
<sequence>MALDAVAVSALVDELQCLVGGRVDKVHQPERDEIAVYVRTYDSSYRLVLSASSANPRAHLTEHTKKNPATAPLFCMLLRKHIGSGKITAVEQVGFERIIKISVESYNELGDLTVKYLITEIMGRYSNVILVSEDGTVIDSVKHVDGTVSSVREILPGGVYAPPPPQNKVPLTEFGADDTIPFDRPVKADKAILSSVAGISPLTAREIVYSVFGTTDVNAADVNTNKAAELKLAVMKLGERVRNKDFSPCIITDNATGKLMEFSAVDIRQYERLASVQSAGSMNEVVDDFYYRRDMHDRMRQKSAGIVKLLNNNIERVSKKLSILERTVKDAENREEYKIKGDLLTANIYRMQEGMKEIEADNFYEPGSAPMKIALDPSLSPSMNAQRYYKKYNKAKTALVEAAKQIEAARADLDYLESTLYVAENAETIEDIDAVKDEMASLGYISRRSKQTRRKAKEKSKPMHFVSSDGFDIYVGRNNTQNDYLTLKFANTSDLWFHTKDIHGSHAVIKLGLDKDVPKNTILEAARLAAYYSQARESAQVPVDYTVIKNVKKPNGAKPGMVIYEGYNTVYVKPGLITDGEEHDA</sequence>
<dbReference type="Gene3D" id="2.30.310.10">
    <property type="entry name" value="ibrinogen binding protein from staphylococcus aureus domain"/>
    <property type="match status" value="1"/>
</dbReference>
<reference evidence="7" key="2">
    <citation type="journal article" date="2021" name="PeerJ">
        <title>Extensive microbial diversity within the chicken gut microbiome revealed by metagenomics and culture.</title>
        <authorList>
            <person name="Gilroy R."/>
            <person name="Ravi A."/>
            <person name="Getino M."/>
            <person name="Pursley I."/>
            <person name="Horton D.L."/>
            <person name="Alikhan N.F."/>
            <person name="Baker D."/>
            <person name="Gharbi K."/>
            <person name="Hall N."/>
            <person name="Watson M."/>
            <person name="Adriaenssens E.M."/>
            <person name="Foster-Nyarko E."/>
            <person name="Jarju S."/>
            <person name="Secka A."/>
            <person name="Antonio M."/>
            <person name="Oren A."/>
            <person name="Chaudhuri R.R."/>
            <person name="La Ragione R."/>
            <person name="Hildebrand F."/>
            <person name="Pallen M.J."/>
        </authorList>
    </citation>
    <scope>NUCLEOTIDE SEQUENCE</scope>
    <source>
        <strain evidence="7">USAMLcec3-3695</strain>
    </source>
</reference>
<accession>A0A9D1SDU0</accession>
<feature type="coiled-coil region" evidence="5">
    <location>
        <begin position="392"/>
        <end position="419"/>
    </location>
</feature>
<evidence type="ECO:0000256" key="3">
    <source>
        <dbReference type="ARBA" id="ARBA00022884"/>
    </source>
</evidence>
<gene>
    <name evidence="5" type="primary">rqcH</name>
    <name evidence="7" type="ORF">IAA61_01470</name>
</gene>
<dbReference type="HAMAP" id="MF_00844_B">
    <property type="entry name" value="RqcH_B"/>
    <property type="match status" value="1"/>
</dbReference>
<dbReference type="InterPro" id="IPR043682">
    <property type="entry name" value="RqcH_bacterial"/>
</dbReference>
<keyword evidence="5" id="KW-0175">Coiled coil</keyword>
<dbReference type="InterPro" id="IPR051608">
    <property type="entry name" value="RQC_Subunit_NEMF"/>
</dbReference>
<keyword evidence="4 5" id="KW-0648">Protein biosynthesis</keyword>
<protein>
    <recommendedName>
        <fullName evidence="5">Rqc2 homolog RqcH</fullName>
        <shortName evidence="5">RqcH</shortName>
    </recommendedName>
</protein>
<keyword evidence="3 5" id="KW-0694">RNA-binding</keyword>
<keyword evidence="2 5" id="KW-0699">rRNA-binding</keyword>
<comment type="subunit">
    <text evidence="5">Associates with stalled 50S ribosomal subunits. Binds to RqcP.</text>
</comment>
<evidence type="ECO:0000313" key="7">
    <source>
        <dbReference type="EMBL" id="HIU56466.1"/>
    </source>
</evidence>
<dbReference type="GO" id="GO:0019843">
    <property type="term" value="F:rRNA binding"/>
    <property type="evidence" value="ECO:0007669"/>
    <property type="project" value="UniProtKB-UniRule"/>
</dbReference>
<dbReference type="GO" id="GO:1990112">
    <property type="term" value="C:RQC complex"/>
    <property type="evidence" value="ECO:0007669"/>
    <property type="project" value="TreeGrafter"/>
</dbReference>
<dbReference type="PANTHER" id="PTHR15239:SF6">
    <property type="entry name" value="RIBOSOME QUALITY CONTROL COMPLEX SUBUNIT NEMF"/>
    <property type="match status" value="1"/>
</dbReference>
<name>A0A9D1SDU0_9FIRM</name>
<evidence type="ECO:0000256" key="5">
    <source>
        <dbReference type="HAMAP-Rule" id="MF_00844"/>
    </source>
</evidence>
<reference evidence="7" key="1">
    <citation type="submission" date="2020-10" db="EMBL/GenBank/DDBJ databases">
        <authorList>
            <person name="Gilroy R."/>
        </authorList>
    </citation>
    <scope>NUCLEOTIDE SEQUENCE</scope>
    <source>
        <strain evidence="7">USAMLcec3-3695</strain>
    </source>
</reference>
<feature type="coiled-coil region" evidence="5">
    <location>
        <begin position="307"/>
        <end position="334"/>
    </location>
</feature>
<dbReference type="Pfam" id="PF05833">
    <property type="entry name" value="NFACT_N"/>
    <property type="match status" value="1"/>
</dbReference>
<dbReference type="Proteomes" id="UP000824109">
    <property type="component" value="Unassembled WGS sequence"/>
</dbReference>
<evidence type="ECO:0000259" key="6">
    <source>
        <dbReference type="Pfam" id="PF05670"/>
    </source>
</evidence>
<dbReference type="Pfam" id="PF05670">
    <property type="entry name" value="NFACT-R_1"/>
    <property type="match status" value="1"/>
</dbReference>
<dbReference type="AlphaFoldDB" id="A0A9D1SDU0"/>
<proteinExistence type="inferred from homology"/>
<dbReference type="EMBL" id="DVNB01000019">
    <property type="protein sequence ID" value="HIU56466.1"/>
    <property type="molecule type" value="Genomic_DNA"/>
</dbReference>
<dbReference type="PANTHER" id="PTHR15239">
    <property type="entry name" value="NUCLEAR EXPORT MEDIATOR FACTOR NEMF"/>
    <property type="match status" value="1"/>
</dbReference>
<evidence type="ECO:0000256" key="4">
    <source>
        <dbReference type="ARBA" id="ARBA00022917"/>
    </source>
</evidence>
<evidence type="ECO:0000256" key="2">
    <source>
        <dbReference type="ARBA" id="ARBA00022730"/>
    </source>
</evidence>
<evidence type="ECO:0000256" key="1">
    <source>
        <dbReference type="ARBA" id="ARBA00022555"/>
    </source>
</evidence>
<feature type="domain" description="NFACT RNA-binding" evidence="6">
    <location>
        <begin position="461"/>
        <end position="562"/>
    </location>
</feature>
<dbReference type="FunFam" id="2.30.310.10:FF:000004">
    <property type="entry name" value="Fibronectin-binding protein A"/>
    <property type="match status" value="1"/>
</dbReference>
<dbReference type="InterPro" id="IPR008532">
    <property type="entry name" value="NFACT_RNA-bd"/>
</dbReference>
<keyword evidence="1 5" id="KW-0820">tRNA-binding</keyword>
<dbReference type="GO" id="GO:0000049">
    <property type="term" value="F:tRNA binding"/>
    <property type="evidence" value="ECO:0007669"/>
    <property type="project" value="UniProtKB-UniRule"/>
</dbReference>
<comment type="caution">
    <text evidence="7">The sequence shown here is derived from an EMBL/GenBank/DDBJ whole genome shotgun (WGS) entry which is preliminary data.</text>
</comment>